<protein>
    <submittedName>
        <fullName evidence="1">Uncharacterized protein</fullName>
    </submittedName>
</protein>
<accession>A0A367S3V5</accession>
<proteinExistence type="predicted"/>
<dbReference type="EMBL" id="LXQE01000019">
    <property type="protein sequence ID" value="RCJ42102.1"/>
    <property type="molecule type" value="Genomic_DNA"/>
</dbReference>
<dbReference type="AlphaFoldDB" id="A0A367S3V5"/>
<dbReference type="Proteomes" id="UP000252085">
    <property type="component" value="Unassembled WGS sequence"/>
</dbReference>
<evidence type="ECO:0000313" key="2">
    <source>
        <dbReference type="Proteomes" id="UP000252085"/>
    </source>
</evidence>
<evidence type="ECO:0000313" key="1">
    <source>
        <dbReference type="EMBL" id="RCJ42102.1"/>
    </source>
</evidence>
<name>A0A367S3V5_NOSPU</name>
<comment type="caution">
    <text evidence="1">The sequence shown here is derived from an EMBL/GenBank/DDBJ whole genome shotgun (WGS) entry which is preliminary data.</text>
</comment>
<gene>
    <name evidence="1" type="ORF">A6769_38095</name>
</gene>
<organism evidence="1 2">
    <name type="scientific">Nostoc punctiforme NIES-2108</name>
    <dbReference type="NCBI Taxonomy" id="1356359"/>
    <lineage>
        <taxon>Bacteria</taxon>
        <taxon>Bacillati</taxon>
        <taxon>Cyanobacteriota</taxon>
        <taxon>Cyanophyceae</taxon>
        <taxon>Nostocales</taxon>
        <taxon>Nostocaceae</taxon>
        <taxon>Nostoc</taxon>
    </lineage>
</organism>
<sequence>MQVTFDLPDEVVNQLQPFADKLPQILELGLRELNAIAESGFSGMAEVVEFLASLPTAEAIIALRPSESLQAQINTLVEKNRTIGLTVTEEQQWLGYQYLEHIVRMAKARAFKKIKKADAE</sequence>
<reference evidence="1 2" key="1">
    <citation type="submission" date="2016-04" db="EMBL/GenBank/DDBJ databases">
        <authorList>
            <person name="Evans L.H."/>
            <person name="Alamgir A."/>
            <person name="Owens N."/>
            <person name="Weber N.D."/>
            <person name="Virtaneva K."/>
            <person name="Barbian K."/>
            <person name="Babar A."/>
            <person name="Rosenke K."/>
        </authorList>
    </citation>
    <scope>NUCLEOTIDE SEQUENCE [LARGE SCALE GENOMIC DNA]</scope>
    <source>
        <strain evidence="1">NIES-2108</strain>
    </source>
</reference>